<geneLocation type="mitochondrion" evidence="2"/>
<dbReference type="Pfam" id="PF00318">
    <property type="entry name" value="Ribosomal_S2"/>
    <property type="match status" value="2"/>
</dbReference>
<dbReference type="SUPFAM" id="SSF52313">
    <property type="entry name" value="Ribosomal protein S2"/>
    <property type="match status" value="1"/>
</dbReference>
<dbReference type="PRINTS" id="PR00395">
    <property type="entry name" value="RIBOSOMALS2"/>
</dbReference>
<keyword evidence="2" id="KW-0689">Ribosomal protein</keyword>
<dbReference type="EMBL" id="KT893455">
    <property type="protein sequence ID" value="ALJ78436.1"/>
    <property type="molecule type" value="Genomic_DNA"/>
</dbReference>
<protein>
    <submittedName>
        <fullName evidence="2">Ribosomal protein S2</fullName>
    </submittedName>
</protein>
<dbReference type="GO" id="GO:0005763">
    <property type="term" value="C:mitochondrial small ribosomal subunit"/>
    <property type="evidence" value="ECO:0007669"/>
    <property type="project" value="TreeGrafter"/>
</dbReference>
<evidence type="ECO:0000313" key="3">
    <source>
        <dbReference type="EMBL" id="ALJ78483.1"/>
    </source>
</evidence>
<reference evidence="2" key="1">
    <citation type="journal article" date="2015" name="Mol. Plant Microbe Interact.">
        <title>Genome Sequence and Architecture of the Tobacco Downy Mildew Pathogen Peronospora tabacina.</title>
        <authorList>
            <person name="Derevnina L."/>
            <person name="Reyes-Chin Wo S."/>
            <person name="Martin F."/>
            <person name="Wood K."/>
            <person name="Froenicke L."/>
            <person name="Spring O."/>
            <person name="Michelmore R.W."/>
        </authorList>
    </citation>
    <scope>NUCLEOTIDE SEQUENCE</scope>
    <source>
        <strain evidence="2">968-J2</strain>
        <strain evidence="3">968-S-26</strain>
    </source>
</reference>
<accession>A0A0N7ILH0</accession>
<dbReference type="PANTHER" id="PTHR12534">
    <property type="entry name" value="30S RIBOSOMAL PROTEIN S2 PROKARYOTIC AND ORGANELLAR"/>
    <property type="match status" value="1"/>
</dbReference>
<dbReference type="InterPro" id="IPR001865">
    <property type="entry name" value="Ribosomal_uS2"/>
</dbReference>
<keyword evidence="2" id="KW-0687">Ribonucleoprotein</keyword>
<dbReference type="InterPro" id="IPR023591">
    <property type="entry name" value="Ribosomal_uS2_flav_dom_sf"/>
</dbReference>
<gene>
    <name evidence="2" type="primary">rps2</name>
</gene>
<dbReference type="RefSeq" id="YP_009178813.1">
    <property type="nucleotide sequence ID" value="NC_028331.1"/>
</dbReference>
<dbReference type="InterPro" id="IPR005706">
    <property type="entry name" value="Ribosomal_uS2_bac/mit/plastid"/>
</dbReference>
<dbReference type="Gene3D" id="3.40.50.10490">
    <property type="entry name" value="Glucose-6-phosphate isomerase like protein, domain 1"/>
    <property type="match status" value="1"/>
</dbReference>
<name>A0A0N7ILH0_9STRA</name>
<evidence type="ECO:0000256" key="1">
    <source>
        <dbReference type="ARBA" id="ARBA00006242"/>
    </source>
</evidence>
<comment type="similarity">
    <text evidence="1">Belongs to the universal ribosomal protein uS2 family.</text>
</comment>
<dbReference type="GeneID" id="26130686"/>
<organism evidence="2">
    <name type="scientific">Peronospora tabacina</name>
    <dbReference type="NCBI Taxonomy" id="230439"/>
    <lineage>
        <taxon>Eukaryota</taxon>
        <taxon>Sar</taxon>
        <taxon>Stramenopiles</taxon>
        <taxon>Oomycota</taxon>
        <taxon>Peronosporomycetes</taxon>
        <taxon>Peronosporales</taxon>
        <taxon>Peronosporaceae</taxon>
        <taxon>Peronospora</taxon>
    </lineage>
</organism>
<dbReference type="EMBL" id="KT893456">
    <property type="protein sequence ID" value="ALJ78483.1"/>
    <property type="molecule type" value="Genomic_DNA"/>
</dbReference>
<proteinExistence type="inferred from homology"/>
<dbReference type="AlphaFoldDB" id="A0A0N7ILH0"/>
<dbReference type="GO" id="GO:0003735">
    <property type="term" value="F:structural constituent of ribosome"/>
    <property type="evidence" value="ECO:0007669"/>
    <property type="project" value="InterPro"/>
</dbReference>
<dbReference type="GO" id="GO:0006412">
    <property type="term" value="P:translation"/>
    <property type="evidence" value="ECO:0007669"/>
    <property type="project" value="InterPro"/>
</dbReference>
<sequence length="199" mass="23532">MIQKKKKNNNNVLLNLLFKSKNMFGESLTNTNNEILPFIYGSRYNRTIINLKNVSFVLKRIFKLINYITQKKNKILIIGNSDEIKFLFTTAFNKKNSNIIFFNQEWINGLITNKIKNTTFNKVINYLIKKKEIKLILIIKSSIKEDFLNQEIYTLKIPIISLINTSQTLKNINYPIVTNSKNIQSIYTLMYLLRKYFNK</sequence>
<dbReference type="PANTHER" id="PTHR12534:SF0">
    <property type="entry name" value="SMALL RIBOSOMAL SUBUNIT PROTEIN US2M"/>
    <property type="match status" value="1"/>
</dbReference>
<evidence type="ECO:0000313" key="2">
    <source>
        <dbReference type="EMBL" id="ALJ78436.1"/>
    </source>
</evidence>
<keyword evidence="2" id="KW-0496">Mitochondrion</keyword>